<accession>A0A1W2D9A2</accession>
<dbReference type="PANTHER" id="PTHR38436:SF1">
    <property type="entry name" value="ESTER CYCLASE"/>
    <property type="match status" value="1"/>
</dbReference>
<reference evidence="1 2" key="1">
    <citation type="submission" date="2017-04" db="EMBL/GenBank/DDBJ databases">
        <authorList>
            <person name="Afonso C.L."/>
            <person name="Miller P.J."/>
            <person name="Scott M.A."/>
            <person name="Spackman E."/>
            <person name="Goraichik I."/>
            <person name="Dimitrov K.M."/>
            <person name="Suarez D.L."/>
            <person name="Swayne D.E."/>
        </authorList>
    </citation>
    <scope>NUCLEOTIDE SEQUENCE [LARGE SCALE GENOMIC DNA]</scope>
    <source>
        <strain evidence="1 2">CGMCC 1.12644</strain>
    </source>
</reference>
<dbReference type="InterPro" id="IPR032710">
    <property type="entry name" value="NTF2-like_dom_sf"/>
</dbReference>
<evidence type="ECO:0000313" key="2">
    <source>
        <dbReference type="Proteomes" id="UP000192330"/>
    </source>
</evidence>
<dbReference type="RefSeq" id="WP_179141496.1">
    <property type="nucleotide sequence ID" value="NZ_FWYD01000012.1"/>
</dbReference>
<name>A0A1W2D9A2_9RHOB</name>
<gene>
    <name evidence="1" type="ORF">SAMN06295998_1122</name>
</gene>
<dbReference type="Proteomes" id="UP000192330">
    <property type="component" value="Unassembled WGS sequence"/>
</dbReference>
<dbReference type="Gene3D" id="3.10.450.50">
    <property type="match status" value="2"/>
</dbReference>
<dbReference type="InterPro" id="IPR009959">
    <property type="entry name" value="Cyclase_SnoaL-like"/>
</dbReference>
<dbReference type="GO" id="GO:0030638">
    <property type="term" value="P:polyketide metabolic process"/>
    <property type="evidence" value="ECO:0007669"/>
    <property type="project" value="InterPro"/>
</dbReference>
<evidence type="ECO:0000313" key="1">
    <source>
        <dbReference type="EMBL" id="SMC94049.1"/>
    </source>
</evidence>
<dbReference type="AlphaFoldDB" id="A0A1W2D9A2"/>
<proteinExistence type="predicted"/>
<dbReference type="SUPFAM" id="SSF54427">
    <property type="entry name" value="NTF2-like"/>
    <property type="match status" value="2"/>
</dbReference>
<sequence length="351" mass="39564">MTPQEQLEGMNPETYAPYRDPREYIQSWTDKIWIARGLGHIFDHYDPKIKVHTCYGETYGMENVISNSLQKMIAFPNRGGGHDDVVWERRGDNGFISSHRVFNNATHLGPWTYGPATGKDWANRGVAHCVIQGGLVAEEWVIRDEFAVLQDLGMDPYVVAAELAKRSPVLGEQIKTGGDPPAFAGRYRDPIKTGISGDRPDHARPECETVVKLFDRVWEHKFFDLIPELCSDTIVCQTVRMGRALGISNYQLETMKLLAMIPDADVEIRDICVHDSADLGLRVATIWCLRGTYSGAPYYGPTNGAPLTILGSSHFEFRHGKIIREWRFFDEIAIMAQIINHQNQLDATAVE</sequence>
<dbReference type="EMBL" id="FWYD01000012">
    <property type="protein sequence ID" value="SMC94049.1"/>
    <property type="molecule type" value="Genomic_DNA"/>
</dbReference>
<dbReference type="STRING" id="1387277.SAMN06295998_1122"/>
<keyword evidence="2" id="KW-1185">Reference proteome</keyword>
<dbReference type="PANTHER" id="PTHR38436">
    <property type="entry name" value="POLYKETIDE CYCLASE SNOAL-LIKE DOMAIN"/>
    <property type="match status" value="1"/>
</dbReference>
<protein>
    <submittedName>
        <fullName evidence="1">Predicted ester cyclase</fullName>
    </submittedName>
</protein>
<organism evidence="1 2">
    <name type="scientific">Primorskyibacter flagellatus</name>
    <dbReference type="NCBI Taxonomy" id="1387277"/>
    <lineage>
        <taxon>Bacteria</taxon>
        <taxon>Pseudomonadati</taxon>
        <taxon>Pseudomonadota</taxon>
        <taxon>Alphaproteobacteria</taxon>
        <taxon>Rhodobacterales</taxon>
        <taxon>Roseobacteraceae</taxon>
        <taxon>Primorskyibacter</taxon>
    </lineage>
</organism>
<dbReference type="Pfam" id="PF07366">
    <property type="entry name" value="SnoaL"/>
    <property type="match status" value="1"/>
</dbReference>